<keyword evidence="2" id="KW-1185">Reference proteome</keyword>
<dbReference type="AlphaFoldDB" id="A0A9Q0B3L4"/>
<name>A0A9Q0B3L4_9PEZI</name>
<gene>
    <name evidence="1" type="ORF">CABS02_09096</name>
</gene>
<dbReference type="Proteomes" id="UP001056436">
    <property type="component" value="Unassembled WGS sequence"/>
</dbReference>
<proteinExistence type="predicted"/>
<dbReference type="EMBL" id="SDAQ01000058">
    <property type="protein sequence ID" value="KAI3546219.1"/>
    <property type="molecule type" value="Genomic_DNA"/>
</dbReference>
<sequence length="101" mass="11357">MPSVPPVKIEPGSAKCPRARCGPERGEVRLMGGFLMQEKEMRERRRRKWESREKAAEASRGCNVCNRGPKWMRQARVVELGSCDSACRVELSARGGTPSPW</sequence>
<accession>A0A9Q0B3L4</accession>
<protein>
    <submittedName>
        <fullName evidence="1">Uncharacterized protein</fullName>
    </submittedName>
</protein>
<comment type="caution">
    <text evidence="1">The sequence shown here is derived from an EMBL/GenBank/DDBJ whole genome shotgun (WGS) entry which is preliminary data.</text>
</comment>
<reference evidence="1" key="1">
    <citation type="submission" date="2019-01" db="EMBL/GenBank/DDBJ databases">
        <title>Colletotrichum abscissum LGMF1257.</title>
        <authorList>
            <person name="Baroncelli R."/>
        </authorList>
    </citation>
    <scope>NUCLEOTIDE SEQUENCE</scope>
    <source>
        <strain evidence="1">Ca142</strain>
    </source>
</reference>
<organism evidence="1 2">
    <name type="scientific">Colletotrichum abscissum</name>
    <dbReference type="NCBI Taxonomy" id="1671311"/>
    <lineage>
        <taxon>Eukaryota</taxon>
        <taxon>Fungi</taxon>
        <taxon>Dikarya</taxon>
        <taxon>Ascomycota</taxon>
        <taxon>Pezizomycotina</taxon>
        <taxon>Sordariomycetes</taxon>
        <taxon>Hypocreomycetidae</taxon>
        <taxon>Glomerellales</taxon>
        <taxon>Glomerellaceae</taxon>
        <taxon>Colletotrichum</taxon>
        <taxon>Colletotrichum acutatum species complex</taxon>
    </lineage>
</organism>
<evidence type="ECO:0000313" key="2">
    <source>
        <dbReference type="Proteomes" id="UP001056436"/>
    </source>
</evidence>
<evidence type="ECO:0000313" key="1">
    <source>
        <dbReference type="EMBL" id="KAI3546219.1"/>
    </source>
</evidence>